<dbReference type="EMBL" id="CYPR01000018">
    <property type="protein sequence ID" value="CUH15895.1"/>
    <property type="molecule type" value="Genomic_DNA"/>
</dbReference>
<accession>A0A0M7B749</accession>
<keyword evidence="1" id="KW-0812">Transmembrane</keyword>
<keyword evidence="1" id="KW-0472">Membrane</keyword>
<protein>
    <submittedName>
        <fullName evidence="2">Uncharacterized protein</fullName>
    </submittedName>
</protein>
<feature type="transmembrane region" description="Helical" evidence="1">
    <location>
        <begin position="30"/>
        <end position="49"/>
    </location>
</feature>
<dbReference type="Proteomes" id="UP000049455">
    <property type="component" value="Unassembled WGS sequence"/>
</dbReference>
<dbReference type="RefSeq" id="WP_055662039.1">
    <property type="nucleotide sequence ID" value="NZ_CYPR01000018.1"/>
</dbReference>
<proteinExistence type="predicted"/>
<keyword evidence="1" id="KW-1133">Transmembrane helix</keyword>
<dbReference type="AlphaFoldDB" id="A0A0M7B749"/>
<organism evidence="2 3">
    <name type="scientific">Jannaschia seosinensis</name>
    <dbReference type="NCBI Taxonomy" id="313367"/>
    <lineage>
        <taxon>Bacteria</taxon>
        <taxon>Pseudomonadati</taxon>
        <taxon>Pseudomonadota</taxon>
        <taxon>Alphaproteobacteria</taxon>
        <taxon>Rhodobacterales</taxon>
        <taxon>Roseobacteraceae</taxon>
        <taxon>Jannaschia</taxon>
    </lineage>
</organism>
<name>A0A0M7B749_9RHOB</name>
<gene>
    <name evidence="2" type="ORF">JSE7799_00329</name>
</gene>
<reference evidence="2 3" key="1">
    <citation type="submission" date="2015-09" db="EMBL/GenBank/DDBJ databases">
        <authorList>
            <person name="Jackson K.R."/>
            <person name="Lunt B.L."/>
            <person name="Fisher J.N.B."/>
            <person name="Gardner A.V."/>
            <person name="Bailey M.E."/>
            <person name="Deus L.M."/>
            <person name="Earl A.S."/>
            <person name="Gibby P.D."/>
            <person name="Hartmann K.A."/>
            <person name="Liu J.E."/>
            <person name="Manci A.M."/>
            <person name="Nielsen D.A."/>
            <person name="Solomon M.B."/>
            <person name="Breakwell D.P."/>
            <person name="Burnett S.H."/>
            <person name="Grose J.H."/>
        </authorList>
    </citation>
    <scope>NUCLEOTIDE SEQUENCE [LARGE SCALE GENOMIC DNA]</scope>
    <source>
        <strain evidence="2 3">CECT 7799</strain>
    </source>
</reference>
<sequence length="100" mass="10424">MDRAGDLLAALSNWWAARPPIPVPAPPDPALLAVAAILVAGLGLTGLAVAGTERRLSWLSLVMLLAGLAILYWLAEAHRADLGPRAMPAAIGEILMGILR</sequence>
<feature type="transmembrane region" description="Helical" evidence="1">
    <location>
        <begin position="56"/>
        <end position="75"/>
    </location>
</feature>
<evidence type="ECO:0000313" key="3">
    <source>
        <dbReference type="Proteomes" id="UP000049455"/>
    </source>
</evidence>
<keyword evidence="3" id="KW-1185">Reference proteome</keyword>
<evidence type="ECO:0000313" key="2">
    <source>
        <dbReference type="EMBL" id="CUH15895.1"/>
    </source>
</evidence>
<dbReference type="STRING" id="313367.JSE7799_00329"/>
<evidence type="ECO:0000256" key="1">
    <source>
        <dbReference type="SAM" id="Phobius"/>
    </source>
</evidence>